<dbReference type="EMBL" id="MN617171">
    <property type="protein sequence ID" value="QJT73709.1"/>
    <property type="molecule type" value="Genomic_RNA"/>
</dbReference>
<keyword evidence="5" id="KW-0812">Transmembrane</keyword>
<dbReference type="GO" id="GO:0003677">
    <property type="term" value="F:DNA binding"/>
    <property type="evidence" value="ECO:0007669"/>
    <property type="project" value="InterPro"/>
</dbReference>
<evidence type="ECO:0000256" key="5">
    <source>
        <dbReference type="SAM" id="Phobius"/>
    </source>
</evidence>
<dbReference type="InterPro" id="IPR027417">
    <property type="entry name" value="P-loop_NTPase"/>
</dbReference>
<dbReference type="GeneID" id="80538924"/>
<dbReference type="InterPro" id="IPR006935">
    <property type="entry name" value="Helicase/UvrB_N"/>
</dbReference>
<keyword evidence="3" id="KW-0548">Nucleotidyltransferase</keyword>
<dbReference type="Gene3D" id="3.40.50.300">
    <property type="entry name" value="P-loop containing nucleotide triphosphate hydrolases"/>
    <property type="match status" value="1"/>
</dbReference>
<dbReference type="Proteomes" id="UP000830399">
    <property type="component" value="Segment"/>
</dbReference>
<dbReference type="SUPFAM" id="SSF52540">
    <property type="entry name" value="P-loop containing nucleoside triphosphate hydrolases"/>
    <property type="match status" value="1"/>
</dbReference>
<keyword evidence="5" id="KW-1133">Transmembrane helix</keyword>
<evidence type="ECO:0000256" key="1">
    <source>
        <dbReference type="ARBA" id="ARBA00022484"/>
    </source>
</evidence>
<dbReference type="Pfam" id="PF04851">
    <property type="entry name" value="ResIII"/>
    <property type="match status" value="1"/>
</dbReference>
<feature type="transmembrane region" description="Helical" evidence="5">
    <location>
        <begin position="1142"/>
        <end position="1165"/>
    </location>
</feature>
<feature type="domain" description="Helicase/UvrB N-terminal" evidence="6">
    <location>
        <begin position="2622"/>
        <end position="2765"/>
    </location>
</feature>
<dbReference type="KEGG" id="vg:80538924"/>
<evidence type="ECO:0000256" key="3">
    <source>
        <dbReference type="ARBA" id="ARBA00022695"/>
    </source>
</evidence>
<feature type="coiled-coil region" evidence="4">
    <location>
        <begin position="1324"/>
        <end position="1351"/>
    </location>
</feature>
<evidence type="ECO:0000256" key="2">
    <source>
        <dbReference type="ARBA" id="ARBA00022679"/>
    </source>
</evidence>
<keyword evidence="5" id="KW-0472">Membrane</keyword>
<accession>A0AAE7AK14</accession>
<dbReference type="GO" id="GO:0003968">
    <property type="term" value="F:RNA-directed RNA polymerase activity"/>
    <property type="evidence" value="ECO:0007669"/>
    <property type="project" value="UniProtKB-KW"/>
</dbReference>
<dbReference type="SUPFAM" id="SSF56672">
    <property type="entry name" value="DNA/RNA polymerases"/>
    <property type="match status" value="1"/>
</dbReference>
<dbReference type="RefSeq" id="YP_010800340.1">
    <property type="nucleotide sequence ID" value="NC_076847.1"/>
</dbReference>
<feature type="transmembrane region" description="Helical" evidence="5">
    <location>
        <begin position="1282"/>
        <end position="1304"/>
    </location>
</feature>
<evidence type="ECO:0000313" key="7">
    <source>
        <dbReference type="EMBL" id="QJT73709.1"/>
    </source>
</evidence>
<proteinExistence type="predicted"/>
<keyword evidence="1" id="KW-0696">RNA-directed RNA polymerase</keyword>
<organism evidence="7 8">
    <name type="scientific">Botrytis cinerea hypovirus 4</name>
    <dbReference type="NCBI Taxonomy" id="2735927"/>
    <lineage>
        <taxon>Viruses</taxon>
        <taxon>Riboviria</taxon>
        <taxon>Orthornavirae</taxon>
        <taxon>Pisuviricota</taxon>
        <taxon>Duplopiviricetes</taxon>
        <taxon>Durnavirales</taxon>
        <taxon>Hypoviridae</taxon>
        <taxon>Thetahypovirus</taxon>
        <taxon>Thetahypovirus botrytidis</taxon>
    </lineage>
</organism>
<evidence type="ECO:0000259" key="6">
    <source>
        <dbReference type="Pfam" id="PF04851"/>
    </source>
</evidence>
<keyword evidence="4" id="KW-0175">Coiled coil</keyword>
<protein>
    <submittedName>
        <fullName evidence="7">ORFA</fullName>
    </submittedName>
</protein>
<sequence length="3345" mass="380285">MSRDNANITYKSLISDTLSASLPDRTVIIAMPSYAGKTLLARTFGVYSAEIDLEVRDLDRLGEDQTLIRRTILERSAGQPFALVDVKSAISLGAEVILDSSIPVLVEYSHDPRQEHDQIIDSIVADLDIPYYKLGWDELCFLMTDAGYEQDQTPIACTIHNSHSLGSIYASVNSECGIVRAGHTDLSSQRQYDFILSKPVKHRSWCDPVTLTDPDFDMPKTYFGRKALYRTDELTGRDPDSTELHCLTPELTDAIDQGYRLDLAMSSSYFEDCIAWVDSLTLTVGGTYLVTAAVGEKTDPCVSIDGVINFGSVNWVGAETEYLCSLEPRVGRERAYARLAPFLSRHTTVTFISRNGRDSAVPLAAIESRSSFLSAYAKPSLLSIQSGDCYSPFWMRWVEGRGGALVPYRRRVLNASSYAHIYGTDEVVLKNTRMYSLLAFSGNPDSVAVCKHDFSCSVIPLVYDDADWHVLDYQNKWNFKNVTSAWQRILHRDSDQFFAGDLTPSHFVKYCERAARCASKPRHDRWYALGSRLIQGLPGYDLENAYRGKELSVLRQPNNTGTHWLKLPAVLPDLPLMPALAAIVSRINTLSDSFHGKIVITANPDGPPPPASLGFCPVAINGTRDDWINMPLEVSHPRQNATARLLVMLADKVTDYWIVNGREVEQQVLPQYDPERLVTFNRGDLCPLVLASTRGALRFTEQKFMAYWHLSFAYGVDEFMLREYPLTCYSVKEAHPRHCWIWPRDQGWPDARIYAQGKLFQEGVVNRLTTSAKFASVVRPPLSQKLPWALSKLQHDRMDHVESTFTELSYIDDPITGFEGKDQTLLVVAYGTRGDIVPMEYVARVIQSMGIPVKFFVLRKITAEELRAIVSGHIWGRLREVVELMCMGKLGFKGVLSPQFTVPGNAASFELTPWEYTDPIQTGKWFENFLLNSFIKFKQPALKIGHVIGSNTPRSTDGWKRLRTNFVTGEVERIGWVAGSDGIEGVPEWIRSYEQITDPDHAGGAFVGFTHVWCNGGQGIRQTLRARGIIDLCYAPGFDRTLTLPNEPEYLHEPDYAALVLTVESLGFQIDKSCKKSWSTTLLSLMPKFDKYSWINLVRLVVFVHRLWALVLPVSITVASVPEILALVRAGWFSVPMFALTMLYRFPILTTFFGPSAMFVLWALFQLGIQLSKTALSRTQGTFLCVKFDKSFPYVGHMSIRDLRRGEMVHLEWQGNRRNLVNPFRGMVRKVTGSRPSGELWIPVPINYPSVVRQLESTAGRYSPWFNCHTVLPRATDYDMTVLAFVLLGQFLAFPLTMSGYLFWMASRKITTKWMDLPADDFFRYGTSEEYDRLQADLERQQRELQDHIAKVNLTSRALAADTTVEDIVTSDAQAIADRTWTLAGSISYVRETDSGDEIVSAEEIQANLDDVVLAAMDEDDSDPEPPGDEDEREFKALIDLTVDLVQSAKQEGIPEDEAYHAGILSLRAQILAFKKPQKVNEWITKHSPRVRTKFSDVLEALADFLRYNLGPANFGTKAFQELYRWLEGIGAKAKSYIMRIWDVLDYVGELACWIGDGLWEAFSIVARKFIDWAFRGKLNKRMKSVWALGGVAKNPKMSAQKRMQEAIAFHQYTKKGFFEDEWRKMTDNLRSHLPPSYLPNDHPDRRFPTAVDENGNKIVGPLKYLSAPSDVAMGGHQYRQVGIPRLPVVNESEKEILERYGWTGRLLIDVERTKQVNEMLERKVKACLDGAYKVAIDPNVMADMSKRYAYYGLDYDPTKELIPPVLDDAALQQADEVAYAMYKAYPEQHRYPKLTHEHSLMRYYEWQRRIGSPYERHYRQRWEAWRAGVGYQVLKEVERERSTGVVEKAAFGSFAKSQPVPADKKPRSVTFMTVTRWFKEMTEQFSQNMRFTWKTTGVGKNMPMNQHMAEFFRQVRQMDIKFESDATEADSRFEAKQSEIRARLAWYGWTDASLNGVNLASMKRSKLDATQDGWIFNLHMEQGRHIPKWMKPLMHHPNAKTYSNVSDKRRGGATGLSDTTDLNTWTIKGALCCTMLEYCQRKGIPFTAEQFFEYEDVTEEIELPEGGTKSFTRRVGKYCDLKNTGDDNMHGFNLKRLCADLGIDDQEFDLDEYVQCARLNQLDLTILRHEDGRWLEYLSKFCRPVTVADRRAIARTEALYRERGIFGPDDYLRDPLTGGSIKDVIYQNLKSPMSKQTAMNAYKEQKFRDRYLRAFIERDAGHMALCAFVPEFYLQCQANIVPNIARYLAAAAFPDSCTWPNGLPKSAQGDELDWIMSHIQVRQEHVGQSMPIVTIDGNIRKLPDSLASRHNRTGLPDEFRRRLQEMKHVHIPKYSKVIADHFAVQKKGPDYLQRLMTKLDKGIYGWDEGGKQLVESMREWFEGMPRKLTRGLTSTIDMVYPDELWQTKAKIIEKAIYATAQEDLPQDQVVSLAQFSRLINVSPYAGACDAVAAFHEFNTPEGRAELNQHPAYVYRNHTYFVSIMYGLSWYVERAILGTLFFGLAYSVLMWYQLDLPKVYAWIGLLFWHARMRQSLTIAGLLPRDIYIWSKRFCVYVAAFVPVETGYLCRFDVFDAMIADSCEWVAIFMQHGLHITPQTSVTSPFGKNQNPWNTVAHQVYAKFQSSLTKVVSLSGATGTGKSTWFIYDFHRINDCERGGDIWISAPRKILRDDWGLPSWMGMGTDEIEEASRKYQRLKGGIQKRENARIYLVTHGHLVNRIQKGEVKANDVVFFDESHEGSGPMIQAQDLLVKAGIWVGYLSATPAPIKGVNFGELIDSSPYVQKLQHTKTVSFPAKTPVIDMFQQARNSSDKDPLLGYSHRELTQRTIIKVSTLKEVQQVLAGLDELRKGDPGIPKAMEFSGPVMQEQRLEREAMLKTGSYILVSTDIINAGYDAKPPAYLIVDNSLTMQQHEGFLLRPAPSTSIQKEQLHGRTGRNSSDRPGLVYHTEEAGTGQTCTAYPSGAYFAEEVVANAYSFPWLKPLPFDGHESWNHFSLRHDLGFSEPARYALRFVFYAAMSGVGANQVKDFYFNHCQMGRPLSEDYEWMSAQIGGTSRPLRLPHWDAVFSFLERNPYIVNTSNVEGAQPWIDGCSTSSLIYPVSRGWMKFNRYLSFKGDVAVRGEITDEGKLYAEAKEVLDQENKRLEDEIFKLRNKQGPPGSKERTANGANIWMKKQEVCRLQETAEMISGRIRGLLIHQARKGKIVDNEGRIAHEEAKTLARARKLIDSHNEQQRLQGRALADMVYKRRKARVEDALRGDDPDVIETNPVDVKILAELNAALGVPAKTSIPNSELVYRRVDPETHGKLWMMRRADKLYGYLDENAGKQAILKMSDCGEYRVVFE</sequence>
<dbReference type="InterPro" id="IPR043502">
    <property type="entry name" value="DNA/RNA_pol_sf"/>
</dbReference>
<dbReference type="GO" id="GO:0005524">
    <property type="term" value="F:ATP binding"/>
    <property type="evidence" value="ECO:0007669"/>
    <property type="project" value="InterPro"/>
</dbReference>
<evidence type="ECO:0000256" key="4">
    <source>
        <dbReference type="SAM" id="Coils"/>
    </source>
</evidence>
<reference evidence="7" key="1">
    <citation type="journal article" date="2021" name="MBio">
        <title>Novel Mycoviruses Discovered in the Mycovirome of a Necrotrophic Fungus.</title>
        <authorList>
            <person name="Ruiz-Padilla A."/>
            <person name="Rodriguez-Romero J."/>
            <person name="Gomez-Cid I."/>
            <person name="Pacifico D."/>
            <person name="Ayllon M.A."/>
        </authorList>
    </citation>
    <scope>NUCLEOTIDE SEQUENCE</scope>
    <source>
        <strain evidence="7">BCS17_DN134</strain>
    </source>
</reference>
<name>A0AAE7AK14_9VIRU</name>
<dbReference type="GO" id="GO:0016787">
    <property type="term" value="F:hydrolase activity"/>
    <property type="evidence" value="ECO:0007669"/>
    <property type="project" value="InterPro"/>
</dbReference>
<evidence type="ECO:0000313" key="8">
    <source>
        <dbReference type="Proteomes" id="UP000830399"/>
    </source>
</evidence>
<keyword evidence="2" id="KW-0808">Transferase</keyword>
<keyword evidence="8" id="KW-1185">Reference proteome</keyword>